<organism evidence="1 2">
    <name type="scientific">Escovopsis weberi</name>
    <dbReference type="NCBI Taxonomy" id="150374"/>
    <lineage>
        <taxon>Eukaryota</taxon>
        <taxon>Fungi</taxon>
        <taxon>Dikarya</taxon>
        <taxon>Ascomycota</taxon>
        <taxon>Pezizomycotina</taxon>
        <taxon>Sordariomycetes</taxon>
        <taxon>Hypocreomycetidae</taxon>
        <taxon>Hypocreales</taxon>
        <taxon>Hypocreaceae</taxon>
        <taxon>Escovopsis</taxon>
    </lineage>
</organism>
<dbReference type="Proteomes" id="UP000053831">
    <property type="component" value="Unassembled WGS sequence"/>
</dbReference>
<comment type="caution">
    <text evidence="1">The sequence shown here is derived from an EMBL/GenBank/DDBJ whole genome shotgun (WGS) entry which is preliminary data.</text>
</comment>
<dbReference type="InterPro" id="IPR029069">
    <property type="entry name" value="HotDog_dom_sf"/>
</dbReference>
<sequence length="129" mass="13731">MYHHMNNSVYSFMFDSVINDFLVNKAGLHPPSSAEYAIIAHTETTFVSSIAYPAVAEVGVRVTHLGRSSVTYEVALFEKDVPGVKAVGGVVHVFVDRASGKPVRGGMGAGVRAALEEINLGPVGEKSKL</sequence>
<dbReference type="EMBL" id="LGSR01000019">
    <property type="protein sequence ID" value="KOS19882.1"/>
    <property type="molecule type" value="Genomic_DNA"/>
</dbReference>
<dbReference type="Gene3D" id="3.10.129.10">
    <property type="entry name" value="Hotdog Thioesterase"/>
    <property type="match status" value="1"/>
</dbReference>
<keyword evidence="2" id="KW-1185">Reference proteome</keyword>
<reference evidence="1 2" key="1">
    <citation type="submission" date="2015-07" db="EMBL/GenBank/DDBJ databases">
        <title>The genome of the fungus Escovopsis weberi, a specialized disease agent of ant agriculture.</title>
        <authorList>
            <person name="de Man T.J."/>
            <person name="Stajich J.E."/>
            <person name="Kubicek C.P."/>
            <person name="Chenthamara K."/>
            <person name="Atanasova L."/>
            <person name="Druzhinina I.S."/>
            <person name="Birnbaum S."/>
            <person name="Barribeau S.M."/>
            <person name="Teiling C."/>
            <person name="Suen G."/>
            <person name="Currie C."/>
            <person name="Gerardo N.M."/>
        </authorList>
    </citation>
    <scope>NUCLEOTIDE SEQUENCE [LARGE SCALE GENOMIC DNA]</scope>
</reference>
<protein>
    <submittedName>
        <fullName evidence="1">Uncharacterized protein</fullName>
    </submittedName>
</protein>
<dbReference type="AlphaFoldDB" id="A0A0M9VUM0"/>
<dbReference type="OrthoDB" id="2420454at2759"/>
<dbReference type="Pfam" id="PF13279">
    <property type="entry name" value="4HBT_2"/>
    <property type="match status" value="1"/>
</dbReference>
<dbReference type="CDD" id="cd00586">
    <property type="entry name" value="4HBT"/>
    <property type="match status" value="1"/>
</dbReference>
<proteinExistence type="predicted"/>
<name>A0A0M9VUM0_ESCWE</name>
<evidence type="ECO:0000313" key="1">
    <source>
        <dbReference type="EMBL" id="KOS19882.1"/>
    </source>
</evidence>
<dbReference type="STRING" id="150374.A0A0M9VUM0"/>
<dbReference type="SUPFAM" id="SSF54637">
    <property type="entry name" value="Thioesterase/thiol ester dehydrase-isomerase"/>
    <property type="match status" value="1"/>
</dbReference>
<accession>A0A0M9VUM0</accession>
<evidence type="ECO:0000313" key="2">
    <source>
        <dbReference type="Proteomes" id="UP000053831"/>
    </source>
</evidence>
<gene>
    <name evidence="1" type="ORF">ESCO_005758</name>
</gene>